<dbReference type="InParanoid" id="A0A4R6QPE6"/>
<keyword evidence="1" id="KW-0233">DNA recombination</keyword>
<dbReference type="GO" id="GO:0015074">
    <property type="term" value="P:DNA integration"/>
    <property type="evidence" value="ECO:0007669"/>
    <property type="project" value="InterPro"/>
</dbReference>
<name>A0A4R6QPE6_9BURK</name>
<dbReference type="SUPFAM" id="SSF56349">
    <property type="entry name" value="DNA breaking-rejoining enzymes"/>
    <property type="match status" value="1"/>
</dbReference>
<dbReference type="InterPro" id="IPR002104">
    <property type="entry name" value="Integrase_catalytic"/>
</dbReference>
<evidence type="ECO:0000256" key="1">
    <source>
        <dbReference type="ARBA" id="ARBA00023172"/>
    </source>
</evidence>
<dbReference type="Gene3D" id="1.10.443.10">
    <property type="entry name" value="Intergrase catalytic core"/>
    <property type="match status" value="1"/>
</dbReference>
<evidence type="ECO:0000259" key="4">
    <source>
        <dbReference type="PROSITE" id="PS51898"/>
    </source>
</evidence>
<reference evidence="5 6" key="1">
    <citation type="submission" date="2019-03" db="EMBL/GenBank/DDBJ databases">
        <title>Genomic Encyclopedia of Type Strains, Phase IV (KMG-IV): sequencing the most valuable type-strain genomes for metagenomic binning, comparative biology and taxonomic classification.</title>
        <authorList>
            <person name="Goeker M."/>
        </authorList>
    </citation>
    <scope>NUCLEOTIDE SEQUENCE [LARGE SCALE GENOMIC DNA]</scope>
    <source>
        <strain evidence="5 6">DSM 16998</strain>
    </source>
</reference>
<evidence type="ECO:0000256" key="3">
    <source>
        <dbReference type="SAM" id="MobiDB-lite"/>
    </source>
</evidence>
<gene>
    <name evidence="5" type="ORF">DES47_10224</name>
</gene>
<evidence type="ECO:0000313" key="6">
    <source>
        <dbReference type="Proteomes" id="UP000295361"/>
    </source>
</evidence>
<keyword evidence="6" id="KW-1185">Reference proteome</keyword>
<evidence type="ECO:0000256" key="2">
    <source>
        <dbReference type="SAM" id="Coils"/>
    </source>
</evidence>
<dbReference type="Proteomes" id="UP000295361">
    <property type="component" value="Unassembled WGS sequence"/>
</dbReference>
<sequence>MRLRAVSVASSKPDAARAIVAFVAGRERNAILSSWAEESDIAFQLQCLGGAVWADAGSMTELEPVSAALVVSTAWWGSLEDHYLAAMTAGRRALPDDRVSTWLEKLRVFLVVSAFESQGAGVVGEKHLQTLCRRIRQICDSTNEPKRAWLEPLIAETVGFPDFIEATRRQCALALQKAEDPKEREFHRALIAVLDHDWRAISNWSSPQTSPHLEAFPRAQASEALPPTDATWEDDPPGMAGYVEQGGEAQTIANGEVDNTHSAPRQRKEGSGLILQALEETQYLRHSWHRLSHCEEAAFLQRLNELLCAKERHDRVGAALVAIAVLTSSSLNGVGRLAIRRGLCKDWAIHLPKGILRRLPPRFERRWQALADDRPSAAGWVRPMADDWRFELAAPVLAPLLEPGVKLAGDKQIKQIWSRVSPGKPLDNWFGETFAATDALARLTSPVTATMLAQHAFEESDDHALARLVGSSTRTGLPSACAYGSYRAPEVRGGLKSPLADGIAELMAPQADWAVNAAGSELDVDLERLRVQIKRLRRKVNDVAKDPARWVDHHNLLTSFCVLALLASTGGRPVTSPFESLAWIDLDGRRIYVEDKHSGPSRGARLCVLADLAADLLNEHYLPHLRRLSRSLEPFTPTFAAEITRVLSRNPESQIPMFFYLRATPSLDWFEVSETQLSLMCQIDWPLPWNVFRHLHSTLLRRKKLHPEIRDALLGHGDRGAESHGDFSWRVPADDLEAARPLVNELMVEFGFALPNQTLVPLSLSGVAANEPTTFASRPFGRQKRATLRERTHAAARQTARADIQIGLKGRPPATLSDVEWDKIAHSMLMRKNKTPHNMASLRYEVFEDYLSEIWRDNGIYKTTKRRTIPVQEATGPFSEEVIEAQSRLAHLREAFDQFSARLSARAPLPILAACLAAFDLALYSRVGNLQALVDLVRNAPTISVVLFQGRAWFEWSYRGDWYDGLPVYRVPITDRAARWIGHAQASEKRLKVLPHLPAGLEFLKPESTDDLGKSLARAVNLVAQANSLELPGAVAAILNNKRQCAALPHADWFRVTHLEAPISAANEPAAEASQDVEREQALFRHHPGGSIETAEEDSSLLRCTTLFKAIGKILSDDLMRIDKKAAEIAREVKASTFATGDAPFVLAEYVQHLLKRPKKSGPSGRLKSSTARRYWDSLAPGIRDAAADESLTSADDEELTEIYGAILDTTDHIGSSILPTGEPSPPAASNKPSDARSRTFKELVEFHEFARRRYGIEDPDWAEISPGDSVGSGRPGVILPQEYSVALQSLCSGGRPESLSDAVLASAFVLLVCARFGLRTKESVGLHRSDWIDAGGAVVVLVRSNATRGLKTIRSKRQVPLVGTFNSMEQSVVDETLRRWANREGVRRETPLVVGVGRVHFKQQKAAISRCLLPLLKRVTCNPAATVHHLRHSFATRLLALLVGKHQGKGIAFESTESEHARQLLLGSTRTSRRTLWAVARMLGHASPAMTLKAYLHGMEAWLPIPDDRAPLGPAPSRSAPIDLDARKRRDDYLSIQIEPEPEPDDQSSEPLLLRSMRYLRLRSIGQASEAASQQALLSDDEASQLVERIAEAGRRLTRAGGELSVMKIVSKVPIDRWDDLILLALKSPSVGQTVDCRDWLPTIGSSRQILLFLPHHFAWVGAFVRCFGFGAADIQLAHKKGLSSILSGCANDAGLTELMKERGGELQLDVAKFGPLRHEAPDRIAMLPLRSGLIRTSYELLLIWIVWINAQDKS</sequence>
<organism evidence="5 6">
    <name type="scientific">Roseateles toxinivorans</name>
    <dbReference type="NCBI Taxonomy" id="270368"/>
    <lineage>
        <taxon>Bacteria</taxon>
        <taxon>Pseudomonadati</taxon>
        <taxon>Pseudomonadota</taxon>
        <taxon>Betaproteobacteria</taxon>
        <taxon>Burkholderiales</taxon>
        <taxon>Sphaerotilaceae</taxon>
        <taxon>Roseateles</taxon>
    </lineage>
</organism>
<dbReference type="InterPro" id="IPR013762">
    <property type="entry name" value="Integrase-like_cat_sf"/>
</dbReference>
<dbReference type="EMBL" id="SNXS01000002">
    <property type="protein sequence ID" value="TDP72279.1"/>
    <property type="molecule type" value="Genomic_DNA"/>
</dbReference>
<evidence type="ECO:0000313" key="5">
    <source>
        <dbReference type="EMBL" id="TDP72279.1"/>
    </source>
</evidence>
<feature type="coiled-coil region" evidence="2">
    <location>
        <begin position="519"/>
        <end position="546"/>
    </location>
</feature>
<feature type="region of interest" description="Disordered" evidence="3">
    <location>
        <begin position="1215"/>
        <end position="1237"/>
    </location>
</feature>
<dbReference type="GO" id="GO:0003677">
    <property type="term" value="F:DNA binding"/>
    <property type="evidence" value="ECO:0007669"/>
    <property type="project" value="InterPro"/>
</dbReference>
<proteinExistence type="predicted"/>
<dbReference type="PROSITE" id="PS51898">
    <property type="entry name" value="TYR_RECOMBINASE"/>
    <property type="match status" value="1"/>
</dbReference>
<keyword evidence="2" id="KW-0175">Coiled coil</keyword>
<comment type="caution">
    <text evidence="5">The sequence shown here is derived from an EMBL/GenBank/DDBJ whole genome shotgun (WGS) entry which is preliminary data.</text>
</comment>
<feature type="domain" description="Tyr recombinase" evidence="4">
    <location>
        <begin position="1274"/>
        <end position="1509"/>
    </location>
</feature>
<protein>
    <submittedName>
        <fullName evidence="5">Phage integrase family protein</fullName>
    </submittedName>
</protein>
<dbReference type="CDD" id="cd00397">
    <property type="entry name" value="DNA_BRE_C"/>
    <property type="match status" value="1"/>
</dbReference>
<dbReference type="GO" id="GO:0006310">
    <property type="term" value="P:DNA recombination"/>
    <property type="evidence" value="ECO:0007669"/>
    <property type="project" value="UniProtKB-KW"/>
</dbReference>
<dbReference type="InterPro" id="IPR011010">
    <property type="entry name" value="DNA_brk_join_enz"/>
</dbReference>
<accession>A0A4R6QPE6</accession>